<feature type="compositionally biased region" description="Gly residues" evidence="1">
    <location>
        <begin position="17"/>
        <end position="32"/>
    </location>
</feature>
<evidence type="ECO:0000313" key="3">
    <source>
        <dbReference type="Proteomes" id="UP000504882"/>
    </source>
</evidence>
<gene>
    <name evidence="2" type="ORF">EXU48_00265</name>
</gene>
<feature type="region of interest" description="Disordered" evidence="1">
    <location>
        <begin position="149"/>
        <end position="170"/>
    </location>
</feature>
<comment type="caution">
    <text evidence="2">The sequence shown here is derived from an EMBL/GenBank/DDBJ whole genome shotgun (WGS) entry which is preliminary data.</text>
</comment>
<name>A0ABY2E857_9MICO</name>
<protein>
    <submittedName>
        <fullName evidence="2">Uncharacterized protein</fullName>
    </submittedName>
</protein>
<organism evidence="2 3">
    <name type="scientific">Occultella glacieicola</name>
    <dbReference type="NCBI Taxonomy" id="2518684"/>
    <lineage>
        <taxon>Bacteria</taxon>
        <taxon>Bacillati</taxon>
        <taxon>Actinomycetota</taxon>
        <taxon>Actinomycetes</taxon>
        <taxon>Micrococcales</taxon>
        <taxon>Ruaniaceae</taxon>
        <taxon>Occultella</taxon>
    </lineage>
</organism>
<dbReference type="EMBL" id="SMNA01000001">
    <property type="protein sequence ID" value="TDE98690.1"/>
    <property type="molecule type" value="Genomic_DNA"/>
</dbReference>
<reference evidence="2 3" key="1">
    <citation type="submission" date="2019-03" db="EMBL/GenBank/DDBJ databases">
        <title>Genomic features of bacteria from cold environments.</title>
        <authorList>
            <person name="Shen L."/>
        </authorList>
    </citation>
    <scope>NUCLEOTIDE SEQUENCE [LARGE SCALE GENOMIC DNA]</scope>
    <source>
        <strain evidence="3">T3246-1</strain>
    </source>
</reference>
<feature type="compositionally biased region" description="Polar residues" evidence="1">
    <location>
        <begin position="152"/>
        <end position="163"/>
    </location>
</feature>
<accession>A0ABY2E857</accession>
<proteinExistence type="predicted"/>
<evidence type="ECO:0000313" key="2">
    <source>
        <dbReference type="EMBL" id="TDE98690.1"/>
    </source>
</evidence>
<sequence length="170" mass="17438">MRPARTGVSARSSCHGRPGGGPGGGGGRLVGGWASGRPRGVRRGCGVGALVRVSECLRRAVHDQIRSARRSGGSGGSGLWRHGVAGASTCLLWTLGAFGPIRGCGACSQRHTPLHPRPVPARSGPLWCDRDVSGASLSHRYGVAVLGRARRSASSDGTTTHLTHTPARAP</sequence>
<feature type="region of interest" description="Disordered" evidence="1">
    <location>
        <begin position="1"/>
        <end position="32"/>
    </location>
</feature>
<dbReference type="Proteomes" id="UP000504882">
    <property type="component" value="Unassembled WGS sequence"/>
</dbReference>
<evidence type="ECO:0000256" key="1">
    <source>
        <dbReference type="SAM" id="MobiDB-lite"/>
    </source>
</evidence>
<keyword evidence="3" id="KW-1185">Reference proteome</keyword>